<dbReference type="InterPro" id="IPR057234">
    <property type="entry name" value="DUF7912"/>
</dbReference>
<organism evidence="2 3">
    <name type="scientific">Rhododendron griersonianum</name>
    <dbReference type="NCBI Taxonomy" id="479676"/>
    <lineage>
        <taxon>Eukaryota</taxon>
        <taxon>Viridiplantae</taxon>
        <taxon>Streptophyta</taxon>
        <taxon>Embryophyta</taxon>
        <taxon>Tracheophyta</taxon>
        <taxon>Spermatophyta</taxon>
        <taxon>Magnoliopsida</taxon>
        <taxon>eudicotyledons</taxon>
        <taxon>Gunneridae</taxon>
        <taxon>Pentapetalae</taxon>
        <taxon>asterids</taxon>
        <taxon>Ericales</taxon>
        <taxon>Ericaceae</taxon>
        <taxon>Ericoideae</taxon>
        <taxon>Rhodoreae</taxon>
        <taxon>Rhododendron</taxon>
    </lineage>
</organism>
<dbReference type="EMBL" id="JACTNZ010000010">
    <property type="protein sequence ID" value="KAG5528202.1"/>
    <property type="molecule type" value="Genomic_DNA"/>
</dbReference>
<reference evidence="2" key="1">
    <citation type="submission" date="2020-08" db="EMBL/GenBank/DDBJ databases">
        <title>Plant Genome Project.</title>
        <authorList>
            <person name="Zhang R.-G."/>
        </authorList>
    </citation>
    <scope>NUCLEOTIDE SEQUENCE</scope>
    <source>
        <strain evidence="2">WSP0</strain>
        <tissue evidence="2">Leaf</tissue>
    </source>
</reference>
<accession>A0AAV6II71</accession>
<feature type="domain" description="DUF7912" evidence="1">
    <location>
        <begin position="268"/>
        <end position="358"/>
    </location>
</feature>
<dbReference type="AlphaFoldDB" id="A0AAV6II71"/>
<name>A0AAV6II71_9ERIC</name>
<keyword evidence="3" id="KW-1185">Reference proteome</keyword>
<dbReference type="PANTHER" id="PTHR34544">
    <property type="entry name" value="OSJNBA0006B20.18 PROTEIN"/>
    <property type="match status" value="1"/>
</dbReference>
<sequence>MGITAAAWSWREAFRIVAPSNNYCFPTVFSPQNHTLSSPIRPYPFRQIPTTSCVVHSKKRNARSEAVLKPSIVDEVFPDDEDDDLLFDEFEDEGLVEDNNFFEDEYSVEDAELSAGDGEGGGGISLARLAWDKEALAIAKEVVLSFNGELQIYAFRTLLNSTIRVRIERLTNKSGSPSMSDIEAFTVAYKKRLDDAESIPDVALEVLLSFFPTDPFIPVTGLTFNSFWVGTWETCPLIRAKPNTNISGACGLSLHSTCKVSSPGVERVVRVPEELDRFKERPMYVRYVTKVAETGSSIESDGVFRLVSLDMEKNCCIWGLADVKVNRGKAGKGRPLSKKQQEWRVNTPFDSLRLVRFHPQDV</sequence>
<protein>
    <recommendedName>
        <fullName evidence="1">DUF7912 domain-containing protein</fullName>
    </recommendedName>
</protein>
<evidence type="ECO:0000313" key="2">
    <source>
        <dbReference type="EMBL" id="KAG5528202.1"/>
    </source>
</evidence>
<evidence type="ECO:0000313" key="3">
    <source>
        <dbReference type="Proteomes" id="UP000823749"/>
    </source>
</evidence>
<gene>
    <name evidence="2" type="ORF">RHGRI_028966</name>
</gene>
<dbReference type="PANTHER" id="PTHR34544:SF1">
    <property type="entry name" value="OS04G0438300 PROTEIN"/>
    <property type="match status" value="1"/>
</dbReference>
<evidence type="ECO:0000259" key="1">
    <source>
        <dbReference type="Pfam" id="PF25498"/>
    </source>
</evidence>
<proteinExistence type="predicted"/>
<dbReference type="Proteomes" id="UP000823749">
    <property type="component" value="Chromosome 10"/>
</dbReference>
<comment type="caution">
    <text evidence="2">The sequence shown here is derived from an EMBL/GenBank/DDBJ whole genome shotgun (WGS) entry which is preliminary data.</text>
</comment>
<dbReference type="Pfam" id="PF25498">
    <property type="entry name" value="DUF7912"/>
    <property type="match status" value="1"/>
</dbReference>